<sequence>MAGRVPWAFWESEVFTGGATETWGRARRMEPLASKKIVGSVPGVLAGVARRTLQSLETSAFPQAGRRTQDGGQCRGAGVPALAVIPPLDEAPARTPVP</sequence>
<organism evidence="1 2">
    <name type="scientific">Corallococcus caeni</name>
    <dbReference type="NCBI Taxonomy" id="3082388"/>
    <lineage>
        <taxon>Bacteria</taxon>
        <taxon>Pseudomonadati</taxon>
        <taxon>Myxococcota</taxon>
        <taxon>Myxococcia</taxon>
        <taxon>Myxococcales</taxon>
        <taxon>Cystobacterineae</taxon>
        <taxon>Myxococcaceae</taxon>
        <taxon>Corallococcus</taxon>
    </lineage>
</organism>
<protein>
    <submittedName>
        <fullName evidence="1">Uncharacterized protein</fullName>
    </submittedName>
</protein>
<evidence type="ECO:0000313" key="2">
    <source>
        <dbReference type="Proteomes" id="UP001342631"/>
    </source>
</evidence>
<proteinExistence type="predicted"/>
<dbReference type="Proteomes" id="UP001342631">
    <property type="component" value="Unassembled WGS sequence"/>
</dbReference>
<accession>A0ABQ6QW26</accession>
<dbReference type="EMBL" id="BTTX01000004">
    <property type="protein sequence ID" value="GMU07891.1"/>
    <property type="molecule type" value="Genomic_DNA"/>
</dbReference>
<reference evidence="1 2" key="1">
    <citation type="journal article" date="2024" name="Arch. Microbiol.">
        <title>Corallococcus caeni sp. nov., a novel myxobacterium isolated from activated sludge.</title>
        <authorList>
            <person name="Tomita S."/>
            <person name="Nakai R."/>
            <person name="Kuroda K."/>
            <person name="Kurashita H."/>
            <person name="Hatamoto M."/>
            <person name="Yamaguchi T."/>
            <person name="Narihiro T."/>
        </authorList>
    </citation>
    <scope>NUCLEOTIDE SEQUENCE [LARGE SCALE GENOMIC DNA]</scope>
    <source>
        <strain evidence="1 2">NO1</strain>
    </source>
</reference>
<keyword evidence="2" id="KW-1185">Reference proteome</keyword>
<comment type="caution">
    <text evidence="1">The sequence shown here is derived from an EMBL/GenBank/DDBJ whole genome shotgun (WGS) entry which is preliminary data.</text>
</comment>
<gene>
    <name evidence="1" type="ORF">ASNO1_41440</name>
</gene>
<evidence type="ECO:0000313" key="1">
    <source>
        <dbReference type="EMBL" id="GMU07891.1"/>
    </source>
</evidence>
<name>A0ABQ6QW26_9BACT</name>